<evidence type="ECO:0000256" key="9">
    <source>
        <dbReference type="ARBA" id="ARBA00023235"/>
    </source>
</evidence>
<dbReference type="InterPro" id="IPR013785">
    <property type="entry name" value="Aldolase_TIM"/>
</dbReference>
<dbReference type="EMBL" id="SNZV01000001">
    <property type="protein sequence ID" value="TDS17454.1"/>
    <property type="molecule type" value="Genomic_DNA"/>
</dbReference>
<dbReference type="Proteomes" id="UP000294752">
    <property type="component" value="Unassembled WGS sequence"/>
</dbReference>
<dbReference type="NCBIfam" id="TIGR01163">
    <property type="entry name" value="rpe"/>
    <property type="match status" value="1"/>
</dbReference>
<dbReference type="GO" id="GO:0019323">
    <property type="term" value="P:pentose catabolic process"/>
    <property type="evidence" value="ECO:0007669"/>
    <property type="project" value="UniProtKB-UniRule"/>
</dbReference>
<dbReference type="CDD" id="cd00429">
    <property type="entry name" value="RPE"/>
    <property type="match status" value="1"/>
</dbReference>
<keyword evidence="16" id="KW-1185">Reference proteome</keyword>
<dbReference type="EC" id="5.1.3.1" evidence="7 10"/>
<feature type="active site" description="Proton donor" evidence="10 12">
    <location>
        <position position="178"/>
    </location>
</feature>
<dbReference type="PROSITE" id="PS01085">
    <property type="entry name" value="RIBUL_P_3_EPIMER_1"/>
    <property type="match status" value="1"/>
</dbReference>
<comment type="cofactor">
    <cofactor evidence="4">
        <name>Zn(2+)</name>
        <dbReference type="ChEBI" id="CHEBI:29105"/>
    </cofactor>
</comment>
<dbReference type="FunFam" id="3.20.20.70:FF:000004">
    <property type="entry name" value="Ribulose-phosphate 3-epimerase"/>
    <property type="match status" value="1"/>
</dbReference>
<feature type="binding site" evidence="10 13">
    <location>
        <position position="178"/>
    </location>
    <ligand>
        <name>a divalent metal cation</name>
        <dbReference type="ChEBI" id="CHEBI:60240"/>
    </ligand>
</feature>
<accession>A0A4R7DC13</accession>
<dbReference type="GO" id="GO:0006098">
    <property type="term" value="P:pentose-phosphate shunt"/>
    <property type="evidence" value="ECO:0007669"/>
    <property type="project" value="UniProtKB-UniRule"/>
</dbReference>
<dbReference type="PANTHER" id="PTHR11749">
    <property type="entry name" value="RIBULOSE-5-PHOSPHATE-3-EPIMERASE"/>
    <property type="match status" value="1"/>
</dbReference>
<dbReference type="AlphaFoldDB" id="A0A4R7DC13"/>
<evidence type="ECO:0000256" key="7">
    <source>
        <dbReference type="ARBA" id="ARBA00013188"/>
    </source>
</evidence>
<gene>
    <name evidence="10" type="primary">rpe</name>
    <name evidence="15" type="ORF">B0I21_101319</name>
</gene>
<dbReference type="GO" id="GO:0046872">
    <property type="term" value="F:metal ion binding"/>
    <property type="evidence" value="ECO:0007669"/>
    <property type="project" value="UniProtKB-UniRule"/>
</dbReference>
<evidence type="ECO:0000256" key="13">
    <source>
        <dbReference type="PIRSR" id="PIRSR001461-2"/>
    </source>
</evidence>
<dbReference type="SUPFAM" id="SSF51366">
    <property type="entry name" value="Ribulose-phoshate binding barrel"/>
    <property type="match status" value="1"/>
</dbReference>
<comment type="similarity">
    <text evidence="6 10 11">Belongs to the ribulose-phosphate 3-epimerase family.</text>
</comment>
<feature type="binding site" evidence="10 14">
    <location>
        <position position="11"/>
    </location>
    <ligand>
        <name>substrate</name>
    </ligand>
</feature>
<reference evidence="15 16" key="1">
    <citation type="submission" date="2019-03" db="EMBL/GenBank/DDBJ databases">
        <title>Genomic Encyclopedia of Type Strains, Phase III (KMG-III): the genomes of soil and plant-associated and newly described type strains.</title>
        <authorList>
            <person name="Whitman W."/>
        </authorList>
    </citation>
    <scope>NUCLEOTIDE SEQUENCE [LARGE SCALE GENOMIC DNA]</scope>
    <source>
        <strain evidence="15 16">CGMCC 1.12801</strain>
    </source>
</reference>
<comment type="pathway">
    <text evidence="10">Carbohydrate degradation.</text>
</comment>
<evidence type="ECO:0000256" key="11">
    <source>
        <dbReference type="PIRNR" id="PIRNR001461"/>
    </source>
</evidence>
<keyword evidence="9 10" id="KW-0413">Isomerase</keyword>
<dbReference type="GO" id="GO:0004750">
    <property type="term" value="F:D-ribulose-phosphate 3-epimerase activity"/>
    <property type="evidence" value="ECO:0007669"/>
    <property type="project" value="UniProtKB-UniRule"/>
</dbReference>
<feature type="binding site" evidence="10 14">
    <location>
        <position position="69"/>
    </location>
    <ligand>
        <name>substrate</name>
    </ligand>
</feature>
<keyword evidence="10 11" id="KW-0119">Carbohydrate metabolism</keyword>
<evidence type="ECO:0000256" key="8">
    <source>
        <dbReference type="ARBA" id="ARBA00022723"/>
    </source>
</evidence>
<proteinExistence type="inferred from homology"/>
<dbReference type="OrthoDB" id="1645589at2"/>
<comment type="caution">
    <text evidence="15">The sequence shown here is derived from an EMBL/GenBank/DDBJ whole genome shotgun (WGS) entry which is preliminary data.</text>
</comment>
<comment type="function">
    <text evidence="10">Catalyzes the reversible epimerization of D-ribulose 5-phosphate to D-xylulose 5-phosphate.</text>
</comment>
<comment type="cofactor">
    <cofactor evidence="10 13">
        <name>a divalent metal cation</name>
        <dbReference type="ChEBI" id="CHEBI:60240"/>
    </cofactor>
    <text evidence="10 13">Binds 1 divalent metal cation per subunit.</text>
</comment>
<feature type="binding site" evidence="14">
    <location>
        <position position="180"/>
    </location>
    <ligand>
        <name>substrate</name>
    </ligand>
</feature>
<comment type="cofactor">
    <cofactor evidence="2">
        <name>Mn(2+)</name>
        <dbReference type="ChEBI" id="CHEBI:29035"/>
    </cofactor>
</comment>
<dbReference type="RefSeq" id="WP_133638566.1">
    <property type="nucleotide sequence ID" value="NZ_SNZV01000001.1"/>
</dbReference>
<evidence type="ECO:0000313" key="16">
    <source>
        <dbReference type="Proteomes" id="UP000294752"/>
    </source>
</evidence>
<keyword evidence="13" id="KW-0464">Manganese</keyword>
<organism evidence="15 16">
    <name type="scientific">Sphingobacterium paludis</name>
    <dbReference type="NCBI Taxonomy" id="1476465"/>
    <lineage>
        <taxon>Bacteria</taxon>
        <taxon>Pseudomonadati</taxon>
        <taxon>Bacteroidota</taxon>
        <taxon>Sphingobacteriia</taxon>
        <taxon>Sphingobacteriales</taxon>
        <taxon>Sphingobacteriaceae</taxon>
        <taxon>Sphingobacterium</taxon>
    </lineage>
</organism>
<evidence type="ECO:0000256" key="12">
    <source>
        <dbReference type="PIRSR" id="PIRSR001461-1"/>
    </source>
</evidence>
<feature type="active site" description="Proton acceptor" evidence="10 12">
    <location>
        <position position="38"/>
    </location>
</feature>
<evidence type="ECO:0000256" key="14">
    <source>
        <dbReference type="PIRSR" id="PIRSR001461-3"/>
    </source>
</evidence>
<name>A0A4R7DC13_9SPHI</name>
<dbReference type="InterPro" id="IPR026019">
    <property type="entry name" value="Ribul_P_3_epim"/>
</dbReference>
<sequence>MSTTKHLIAPSVLAADFARLYDDVQMVNNSEADWFHIDIMDGVFVPNISFGFPVMQAIAKHAQKPLDVHLMIVDPDRYLKTCKDAGAAVITVHYEACHHLHRTLSAIRELGCKAGVALNPHTPVSLLKDVLADLDLVCIMSVNPGFGGQKFIPQTYTKIKELRELAANVNPALLIEIDGGVGTGNAAALLDAGADVLVAGSSVFGAADPIVAVKELKHIESGIQSA</sequence>
<dbReference type="HAMAP" id="MF_02227">
    <property type="entry name" value="RPE"/>
    <property type="match status" value="1"/>
</dbReference>
<dbReference type="GO" id="GO:0005737">
    <property type="term" value="C:cytoplasm"/>
    <property type="evidence" value="ECO:0007669"/>
    <property type="project" value="UniProtKB-ARBA"/>
</dbReference>
<feature type="binding site" evidence="10 13">
    <location>
        <position position="36"/>
    </location>
    <ligand>
        <name>a divalent metal cation</name>
        <dbReference type="ChEBI" id="CHEBI:60240"/>
    </ligand>
</feature>
<feature type="binding site" evidence="10 13">
    <location>
        <position position="69"/>
    </location>
    <ligand>
        <name>a divalent metal cation</name>
        <dbReference type="ChEBI" id="CHEBI:60240"/>
    </ligand>
</feature>
<evidence type="ECO:0000256" key="6">
    <source>
        <dbReference type="ARBA" id="ARBA00009541"/>
    </source>
</evidence>
<feature type="binding site" evidence="10">
    <location>
        <begin position="178"/>
        <end position="180"/>
    </location>
    <ligand>
        <name>substrate</name>
    </ligand>
</feature>
<dbReference type="Pfam" id="PF00834">
    <property type="entry name" value="Ribul_P_3_epim"/>
    <property type="match status" value="1"/>
</dbReference>
<evidence type="ECO:0000256" key="2">
    <source>
        <dbReference type="ARBA" id="ARBA00001936"/>
    </source>
</evidence>
<evidence type="ECO:0000256" key="10">
    <source>
        <dbReference type="HAMAP-Rule" id="MF_02227"/>
    </source>
</evidence>
<dbReference type="PIRSF" id="PIRSF001461">
    <property type="entry name" value="RPE"/>
    <property type="match status" value="1"/>
</dbReference>
<keyword evidence="13" id="KW-0862">Zinc</keyword>
<dbReference type="InterPro" id="IPR000056">
    <property type="entry name" value="Ribul_P_3_epim-like"/>
</dbReference>
<comment type="cofactor">
    <cofactor evidence="5">
        <name>Fe(2+)</name>
        <dbReference type="ChEBI" id="CHEBI:29033"/>
    </cofactor>
</comment>
<keyword evidence="8 10" id="KW-0479">Metal-binding</keyword>
<evidence type="ECO:0000256" key="4">
    <source>
        <dbReference type="ARBA" id="ARBA00001947"/>
    </source>
</evidence>
<feature type="binding site" evidence="10 14">
    <location>
        <begin position="200"/>
        <end position="201"/>
    </location>
    <ligand>
        <name>substrate</name>
    </ligand>
</feature>
<dbReference type="Gene3D" id="3.20.20.70">
    <property type="entry name" value="Aldolase class I"/>
    <property type="match status" value="1"/>
</dbReference>
<keyword evidence="13" id="KW-0170">Cobalt</keyword>
<evidence type="ECO:0000313" key="15">
    <source>
        <dbReference type="EMBL" id="TDS17454.1"/>
    </source>
</evidence>
<dbReference type="NCBIfam" id="NF004076">
    <property type="entry name" value="PRK05581.1-4"/>
    <property type="match status" value="1"/>
</dbReference>
<feature type="binding site" evidence="10 13">
    <location>
        <position position="38"/>
    </location>
    <ligand>
        <name>a divalent metal cation</name>
        <dbReference type="ChEBI" id="CHEBI:60240"/>
    </ligand>
</feature>
<dbReference type="PROSITE" id="PS01086">
    <property type="entry name" value="RIBUL_P_3_EPIMER_2"/>
    <property type="match status" value="1"/>
</dbReference>
<dbReference type="InterPro" id="IPR011060">
    <property type="entry name" value="RibuloseP-bd_barrel"/>
</dbReference>
<feature type="binding site" evidence="10 14">
    <location>
        <begin position="145"/>
        <end position="148"/>
    </location>
    <ligand>
        <name>substrate</name>
    </ligand>
</feature>
<evidence type="ECO:0000256" key="3">
    <source>
        <dbReference type="ARBA" id="ARBA00001941"/>
    </source>
</evidence>
<comment type="catalytic activity">
    <reaction evidence="1 10 11">
        <text>D-ribulose 5-phosphate = D-xylulose 5-phosphate</text>
        <dbReference type="Rhea" id="RHEA:13677"/>
        <dbReference type="ChEBI" id="CHEBI:57737"/>
        <dbReference type="ChEBI" id="CHEBI:58121"/>
        <dbReference type="EC" id="5.1.3.1"/>
    </reaction>
</comment>
<protein>
    <recommendedName>
        <fullName evidence="7 10">Ribulose-phosphate 3-epimerase</fullName>
        <ecNumber evidence="7 10">5.1.3.1</ecNumber>
    </recommendedName>
</protein>
<evidence type="ECO:0000256" key="5">
    <source>
        <dbReference type="ARBA" id="ARBA00001954"/>
    </source>
</evidence>
<comment type="cofactor">
    <cofactor evidence="3">
        <name>Co(2+)</name>
        <dbReference type="ChEBI" id="CHEBI:48828"/>
    </cofactor>
</comment>
<evidence type="ECO:0000256" key="1">
    <source>
        <dbReference type="ARBA" id="ARBA00001782"/>
    </source>
</evidence>